<dbReference type="InterPro" id="IPR002539">
    <property type="entry name" value="MaoC-like_dom"/>
</dbReference>
<accession>A0ABM9AG22</accession>
<name>A0ABM9AG22_9GAMM</name>
<dbReference type="CDD" id="cd03450">
    <property type="entry name" value="NodN"/>
    <property type="match status" value="1"/>
</dbReference>
<evidence type="ECO:0000313" key="2">
    <source>
        <dbReference type="EMBL" id="CAH0991967.1"/>
    </source>
</evidence>
<dbReference type="Pfam" id="PF01575">
    <property type="entry name" value="MaoC_dehydratas"/>
    <property type="match status" value="1"/>
</dbReference>
<dbReference type="EMBL" id="CAKLPX010000002">
    <property type="protein sequence ID" value="CAH0991967.1"/>
    <property type="molecule type" value="Genomic_DNA"/>
</dbReference>
<feature type="domain" description="MaoC-like" evidence="1">
    <location>
        <begin position="24"/>
        <end position="126"/>
    </location>
</feature>
<proteinExistence type="predicted"/>
<dbReference type="InterPro" id="IPR029069">
    <property type="entry name" value="HotDog_dom_sf"/>
</dbReference>
<evidence type="ECO:0000259" key="1">
    <source>
        <dbReference type="Pfam" id="PF01575"/>
    </source>
</evidence>
<dbReference type="SUPFAM" id="SSF54637">
    <property type="entry name" value="Thioesterase/thiol ester dehydrase-isomerase"/>
    <property type="match status" value="1"/>
</dbReference>
<reference evidence="2" key="1">
    <citation type="submission" date="2021-12" db="EMBL/GenBank/DDBJ databases">
        <authorList>
            <person name="Rodrigo-Torres L."/>
            <person name="Arahal R. D."/>
            <person name="Lucena T."/>
        </authorList>
    </citation>
    <scope>NUCLEOTIDE SEQUENCE</scope>
    <source>
        <strain evidence="2">CECT 8267</strain>
    </source>
</reference>
<dbReference type="PANTHER" id="PTHR42993">
    <property type="entry name" value="MAOC-LIKE DEHYDRATASE DOMAIN-CONTAINING PROTEIN"/>
    <property type="match status" value="1"/>
</dbReference>
<keyword evidence="3" id="KW-1185">Reference proteome</keyword>
<keyword evidence="2" id="KW-0456">Lyase</keyword>
<dbReference type="EC" id="4.2.1.17" evidence="2"/>
<dbReference type="RefSeq" id="WP_237444666.1">
    <property type="nucleotide sequence ID" value="NZ_CAKLPX010000002.1"/>
</dbReference>
<dbReference type="Proteomes" id="UP000838100">
    <property type="component" value="Unassembled WGS sequence"/>
</dbReference>
<protein>
    <submittedName>
        <fullName evidence="2">Enoyl-CoA hydratase 1</fullName>
        <ecNumber evidence="2">4.2.1.17</ecNumber>
    </submittedName>
</protein>
<organism evidence="2 3">
    <name type="scientific">Sinobacterium norvegicum</name>
    <dbReference type="NCBI Taxonomy" id="1641715"/>
    <lineage>
        <taxon>Bacteria</taxon>
        <taxon>Pseudomonadati</taxon>
        <taxon>Pseudomonadota</taxon>
        <taxon>Gammaproteobacteria</taxon>
        <taxon>Cellvibrionales</taxon>
        <taxon>Spongiibacteraceae</taxon>
        <taxon>Sinobacterium</taxon>
    </lineage>
</organism>
<sequence>MKQYQYNDIDTLQEIVSEEFGEWSQELEITQGMIDQFAELTGDDYWLHTDPDRCKGQSPFGCTIAHGFLTLVLLPKLTVAQTHEVVGFNNMLNYGSNKLRFTGTVMVNNKIHARSRVKEVIQTPKGQTIVTMEQHVNVVGQDRPAVIYELMFMYM</sequence>
<dbReference type="Gene3D" id="3.10.129.10">
    <property type="entry name" value="Hotdog Thioesterase"/>
    <property type="match status" value="1"/>
</dbReference>
<comment type="caution">
    <text evidence="2">The sequence shown here is derived from an EMBL/GenBank/DDBJ whole genome shotgun (WGS) entry which is preliminary data.</text>
</comment>
<dbReference type="InterPro" id="IPR039375">
    <property type="entry name" value="NodN-like"/>
</dbReference>
<dbReference type="GO" id="GO:0004300">
    <property type="term" value="F:enoyl-CoA hydratase activity"/>
    <property type="evidence" value="ECO:0007669"/>
    <property type="project" value="UniProtKB-EC"/>
</dbReference>
<gene>
    <name evidence="2" type="ORF">SIN8267_02082</name>
</gene>
<evidence type="ECO:0000313" key="3">
    <source>
        <dbReference type="Proteomes" id="UP000838100"/>
    </source>
</evidence>
<dbReference type="PANTHER" id="PTHR42993:SF1">
    <property type="entry name" value="MAOC-LIKE DEHYDRATASE DOMAIN-CONTAINING PROTEIN"/>
    <property type="match status" value="1"/>
</dbReference>